<dbReference type="InterPro" id="IPR050131">
    <property type="entry name" value="Peptidase_S8_subtilisin-like"/>
</dbReference>
<gene>
    <name evidence="6" type="ORF">dnm_042190</name>
</gene>
<name>A0A975BME9_9BACT</name>
<dbReference type="GO" id="GO:0004252">
    <property type="term" value="F:serine-type endopeptidase activity"/>
    <property type="evidence" value="ECO:0007669"/>
    <property type="project" value="InterPro"/>
</dbReference>
<comment type="similarity">
    <text evidence="1">Belongs to the peptidase S8 family.</text>
</comment>
<protein>
    <submittedName>
        <fullName evidence="6">Peptidase S8/S53 domain-containing protein</fullName>
    </submittedName>
</protein>
<dbReference type="InterPro" id="IPR036852">
    <property type="entry name" value="Peptidase_S8/S53_dom_sf"/>
</dbReference>
<keyword evidence="7" id="KW-1185">Reference proteome</keyword>
<dbReference type="KEGG" id="dmm:dnm_042190"/>
<keyword evidence="2" id="KW-0645">Protease</keyword>
<dbReference type="SUPFAM" id="SSF52743">
    <property type="entry name" value="Subtilisin-like"/>
    <property type="match status" value="1"/>
</dbReference>
<dbReference type="Proteomes" id="UP000663722">
    <property type="component" value="Chromosome"/>
</dbReference>
<evidence type="ECO:0000256" key="3">
    <source>
        <dbReference type="ARBA" id="ARBA00022801"/>
    </source>
</evidence>
<dbReference type="RefSeq" id="WP_207683057.1">
    <property type="nucleotide sequence ID" value="NZ_CP061800.1"/>
</dbReference>
<dbReference type="EMBL" id="CP061800">
    <property type="protein sequence ID" value="QTA88178.1"/>
    <property type="molecule type" value="Genomic_DNA"/>
</dbReference>
<evidence type="ECO:0000256" key="1">
    <source>
        <dbReference type="ARBA" id="ARBA00011073"/>
    </source>
</evidence>
<keyword evidence="3" id="KW-0378">Hydrolase</keyword>
<evidence type="ECO:0000256" key="4">
    <source>
        <dbReference type="ARBA" id="ARBA00022825"/>
    </source>
</evidence>
<dbReference type="InterPro" id="IPR015500">
    <property type="entry name" value="Peptidase_S8_subtilisin-rel"/>
</dbReference>
<dbReference type="Gene3D" id="3.40.50.200">
    <property type="entry name" value="Peptidase S8/S53 domain"/>
    <property type="match status" value="1"/>
</dbReference>
<dbReference type="InterPro" id="IPR000209">
    <property type="entry name" value="Peptidase_S8/S53_dom"/>
</dbReference>
<evidence type="ECO:0000259" key="5">
    <source>
        <dbReference type="Pfam" id="PF00082"/>
    </source>
</evidence>
<dbReference type="InterPro" id="IPR034074">
    <property type="entry name" value="Y4bN_pept_dom"/>
</dbReference>
<organism evidence="6 7">
    <name type="scientific">Desulfonema magnum</name>
    <dbReference type="NCBI Taxonomy" id="45655"/>
    <lineage>
        <taxon>Bacteria</taxon>
        <taxon>Pseudomonadati</taxon>
        <taxon>Thermodesulfobacteriota</taxon>
        <taxon>Desulfobacteria</taxon>
        <taxon>Desulfobacterales</taxon>
        <taxon>Desulfococcaceae</taxon>
        <taxon>Desulfonema</taxon>
    </lineage>
</organism>
<keyword evidence="4" id="KW-0720">Serine protease</keyword>
<dbReference type="AlphaFoldDB" id="A0A975BME9"/>
<dbReference type="PRINTS" id="PR00723">
    <property type="entry name" value="SUBTILISIN"/>
</dbReference>
<dbReference type="PANTHER" id="PTHR43806:SF11">
    <property type="entry name" value="CEREVISIN-RELATED"/>
    <property type="match status" value="1"/>
</dbReference>
<evidence type="ECO:0000256" key="2">
    <source>
        <dbReference type="ARBA" id="ARBA00022670"/>
    </source>
</evidence>
<evidence type="ECO:0000313" key="6">
    <source>
        <dbReference type="EMBL" id="QTA88178.1"/>
    </source>
</evidence>
<reference evidence="6" key="1">
    <citation type="journal article" date="2021" name="Microb. Physiol.">
        <title>Proteogenomic Insights into the Physiology of Marine, Sulfate-Reducing, Filamentous Desulfonema limicola and Desulfonema magnum.</title>
        <authorList>
            <person name="Schnaars V."/>
            <person name="Wohlbrand L."/>
            <person name="Scheve S."/>
            <person name="Hinrichs C."/>
            <person name="Reinhardt R."/>
            <person name="Rabus R."/>
        </authorList>
    </citation>
    <scope>NUCLEOTIDE SEQUENCE</scope>
    <source>
        <strain evidence="6">4be13</strain>
    </source>
</reference>
<sequence length="881" mass="100041">MEKYENLKLPLLFESVNKHKHLKLPLFQGNIERRKPNAGGGGFSLPQGRDKSLFSRQARQQAKNLCRTFSRLKKQLSGRIDPTLIFEIEINQSVSPVAFEKRLASMDIHVLSVAEGKKGFWVVFSEDEDLNEFKRKLATYGSDEGAEYKFFHAIEFFDAIPPEKKIGERLANQPLDDMADFIDLELWKMTDPQKNEKFIRQLEESHTDFTQFRIMDTLITKSFVLLRVKLTKAVFDEIIQLKEIARADRPATVQFNPFEMIRPDVEGIQFNAPEENAIGILVIDSGIVSNHPMLEKCVGGEENFQSGEHELQDTVGHGTAVAGCAVYGDIADRLRRKNFTPSNWLFSAKVMYAERNDITDIVSAAYDPEKLIEHQFKDAVESFLSNPEYHIKVVNISLGNRNEVWHKHYSRQLPLAALIDELAFTFPHVVFVVSAGNQSPLYKSIADVMENYPRYLIGNGGFRLINPATSALAFTIGSIADKPRIEQERYGAEHIKTAIAQTQQPSPFTRTGPGINGMIKPELVEYGGNLILSENYGRIVEDMGGKLALLNNNVTDNIIQFDVGTSFAAPKVAYLAGKIANYFPDKSANFIKNMLLVGADYPSPVPNDHFYCSVPNKIGIKKYENEILEKIDLDSENVIITKSYHKSEKYYILKSDITETVKKEISDIFKKIEFKSGLGAKDHLSVCGYGLSHYDKALYSFDNRAVLWDEGQIALNQIKVYSLQLPELFFTEAGKKKIIVTLTFTPETRSTRGDSYLGNRMEFHLFHSVNPQILIEKYGVIGNDAEQISVPADLKKFEIDFFPGANTRKAGCHQKAWKLYQRDIKNRPSSPVSLVLLNFNKWITDDTRKQDYCISVTFEHEKATRLYNAIRTNIQTRARVR</sequence>
<dbReference type="Pfam" id="PF00082">
    <property type="entry name" value="Peptidase_S8"/>
    <property type="match status" value="1"/>
</dbReference>
<proteinExistence type="inferred from homology"/>
<dbReference type="GO" id="GO:0006508">
    <property type="term" value="P:proteolysis"/>
    <property type="evidence" value="ECO:0007669"/>
    <property type="project" value="UniProtKB-KW"/>
</dbReference>
<accession>A0A975BME9</accession>
<feature type="domain" description="Peptidase S8/S53" evidence="5">
    <location>
        <begin position="279"/>
        <end position="599"/>
    </location>
</feature>
<dbReference type="CDD" id="cd04847">
    <property type="entry name" value="Peptidases_S8_Subtilisin_like_2"/>
    <property type="match status" value="1"/>
</dbReference>
<evidence type="ECO:0000313" key="7">
    <source>
        <dbReference type="Proteomes" id="UP000663722"/>
    </source>
</evidence>
<dbReference type="PANTHER" id="PTHR43806">
    <property type="entry name" value="PEPTIDASE S8"/>
    <property type="match status" value="1"/>
</dbReference>